<proteinExistence type="predicted"/>
<keyword evidence="2" id="KW-1185">Reference proteome</keyword>
<sequence>MHSAYTVENKEHTRKLWCGLKFEGQWQCCHLLVVSSFTENIFRSNL</sequence>
<comment type="caution">
    <text evidence="1">The sequence shown here is derived from an EMBL/GenBank/DDBJ whole genome shotgun (WGS) entry which is preliminary data.</text>
</comment>
<accession>A0A5B7GGC5</accession>
<dbReference type="Proteomes" id="UP000324222">
    <property type="component" value="Unassembled WGS sequence"/>
</dbReference>
<reference evidence="1 2" key="1">
    <citation type="submission" date="2019-05" db="EMBL/GenBank/DDBJ databases">
        <title>Another draft genome of Portunus trituberculatus and its Hox gene families provides insights of decapod evolution.</title>
        <authorList>
            <person name="Jeong J.-H."/>
            <person name="Song I."/>
            <person name="Kim S."/>
            <person name="Choi T."/>
            <person name="Kim D."/>
            <person name="Ryu S."/>
            <person name="Kim W."/>
        </authorList>
    </citation>
    <scope>NUCLEOTIDE SEQUENCE [LARGE SCALE GENOMIC DNA]</scope>
    <source>
        <tissue evidence="1">Muscle</tissue>
    </source>
</reference>
<dbReference type="EMBL" id="VSRR010016470">
    <property type="protein sequence ID" value="MPC59330.1"/>
    <property type="molecule type" value="Genomic_DNA"/>
</dbReference>
<evidence type="ECO:0000313" key="2">
    <source>
        <dbReference type="Proteomes" id="UP000324222"/>
    </source>
</evidence>
<protein>
    <submittedName>
        <fullName evidence="1">Uncharacterized protein</fullName>
    </submittedName>
</protein>
<gene>
    <name evidence="1" type="ORF">E2C01_053347</name>
</gene>
<name>A0A5B7GGC5_PORTR</name>
<dbReference type="AlphaFoldDB" id="A0A5B7GGC5"/>
<organism evidence="1 2">
    <name type="scientific">Portunus trituberculatus</name>
    <name type="common">Swimming crab</name>
    <name type="synonym">Neptunus trituberculatus</name>
    <dbReference type="NCBI Taxonomy" id="210409"/>
    <lineage>
        <taxon>Eukaryota</taxon>
        <taxon>Metazoa</taxon>
        <taxon>Ecdysozoa</taxon>
        <taxon>Arthropoda</taxon>
        <taxon>Crustacea</taxon>
        <taxon>Multicrustacea</taxon>
        <taxon>Malacostraca</taxon>
        <taxon>Eumalacostraca</taxon>
        <taxon>Eucarida</taxon>
        <taxon>Decapoda</taxon>
        <taxon>Pleocyemata</taxon>
        <taxon>Brachyura</taxon>
        <taxon>Eubrachyura</taxon>
        <taxon>Portunoidea</taxon>
        <taxon>Portunidae</taxon>
        <taxon>Portuninae</taxon>
        <taxon>Portunus</taxon>
    </lineage>
</organism>
<evidence type="ECO:0000313" key="1">
    <source>
        <dbReference type="EMBL" id="MPC59330.1"/>
    </source>
</evidence>